<name>A0A841REN8_9SPIO</name>
<keyword evidence="3" id="KW-0902">Two-component regulatory system</keyword>
<dbReference type="GO" id="GO:0006355">
    <property type="term" value="P:regulation of DNA-templated transcription"/>
    <property type="evidence" value="ECO:0007669"/>
    <property type="project" value="InterPro"/>
</dbReference>
<dbReference type="InterPro" id="IPR011006">
    <property type="entry name" value="CheY-like_superfamily"/>
</dbReference>
<keyword evidence="5 9" id="KW-0238">DNA-binding</keyword>
<dbReference type="PROSITE" id="PS51755">
    <property type="entry name" value="OMPR_PHOB"/>
    <property type="match status" value="1"/>
</dbReference>
<dbReference type="Gene3D" id="3.40.50.2300">
    <property type="match status" value="1"/>
</dbReference>
<feature type="DNA-binding region" description="OmpR/PhoB-type" evidence="9">
    <location>
        <begin position="132"/>
        <end position="231"/>
    </location>
</feature>
<comment type="caution">
    <text evidence="12">The sequence shown here is derived from an EMBL/GenBank/DDBJ whole genome shotgun (WGS) entry which is preliminary data.</text>
</comment>
<dbReference type="EMBL" id="JACHGJ010000007">
    <property type="protein sequence ID" value="MBB6481667.1"/>
    <property type="molecule type" value="Genomic_DNA"/>
</dbReference>
<dbReference type="Pfam" id="PF00486">
    <property type="entry name" value="Trans_reg_C"/>
    <property type="match status" value="1"/>
</dbReference>
<evidence type="ECO:0000313" key="13">
    <source>
        <dbReference type="Proteomes" id="UP000587760"/>
    </source>
</evidence>
<protein>
    <recommendedName>
        <fullName evidence="1">Phosphate regulon transcriptional regulatory protein PhoB</fullName>
    </recommendedName>
</protein>
<gene>
    <name evidence="12" type="ORF">HNR50_003347</name>
</gene>
<evidence type="ECO:0000256" key="8">
    <source>
        <dbReference type="PROSITE-ProRule" id="PRU00169"/>
    </source>
</evidence>
<dbReference type="PANTHER" id="PTHR48111">
    <property type="entry name" value="REGULATOR OF RPOS"/>
    <property type="match status" value="1"/>
</dbReference>
<evidence type="ECO:0000256" key="1">
    <source>
        <dbReference type="ARBA" id="ARBA00013332"/>
    </source>
</evidence>
<dbReference type="SUPFAM" id="SSF46894">
    <property type="entry name" value="C-terminal effector domain of the bipartite response regulators"/>
    <property type="match status" value="1"/>
</dbReference>
<evidence type="ECO:0000256" key="6">
    <source>
        <dbReference type="ARBA" id="ARBA00023163"/>
    </source>
</evidence>
<dbReference type="GO" id="GO:0000156">
    <property type="term" value="F:phosphorelay response regulator activity"/>
    <property type="evidence" value="ECO:0007669"/>
    <property type="project" value="TreeGrafter"/>
</dbReference>
<dbReference type="Gene3D" id="6.10.250.690">
    <property type="match status" value="1"/>
</dbReference>
<reference evidence="12 13" key="1">
    <citation type="submission" date="2020-08" db="EMBL/GenBank/DDBJ databases">
        <title>Genomic Encyclopedia of Type Strains, Phase IV (KMG-IV): sequencing the most valuable type-strain genomes for metagenomic binning, comparative biology and taxonomic classification.</title>
        <authorList>
            <person name="Goeker M."/>
        </authorList>
    </citation>
    <scope>NUCLEOTIDE SEQUENCE [LARGE SCALE GENOMIC DNA]</scope>
    <source>
        <strain evidence="12 13">DSM 2461</strain>
    </source>
</reference>
<feature type="modified residue" description="4-aspartylphosphate" evidence="8">
    <location>
        <position position="52"/>
    </location>
</feature>
<dbReference type="Pfam" id="PF00072">
    <property type="entry name" value="Response_reg"/>
    <property type="match status" value="1"/>
</dbReference>
<evidence type="ECO:0000256" key="2">
    <source>
        <dbReference type="ARBA" id="ARBA00022553"/>
    </source>
</evidence>
<evidence type="ECO:0000256" key="3">
    <source>
        <dbReference type="ARBA" id="ARBA00023012"/>
    </source>
</evidence>
<evidence type="ECO:0000259" key="11">
    <source>
        <dbReference type="PROSITE" id="PS51755"/>
    </source>
</evidence>
<evidence type="ECO:0000313" key="12">
    <source>
        <dbReference type="EMBL" id="MBB6481667.1"/>
    </source>
</evidence>
<keyword evidence="6" id="KW-0804">Transcription</keyword>
<dbReference type="GO" id="GO:0032993">
    <property type="term" value="C:protein-DNA complex"/>
    <property type="evidence" value="ECO:0007669"/>
    <property type="project" value="TreeGrafter"/>
</dbReference>
<keyword evidence="4" id="KW-0805">Transcription regulation</keyword>
<dbReference type="FunFam" id="3.40.50.2300:FF:000001">
    <property type="entry name" value="DNA-binding response regulator PhoB"/>
    <property type="match status" value="1"/>
</dbReference>
<evidence type="ECO:0000256" key="9">
    <source>
        <dbReference type="PROSITE-ProRule" id="PRU01091"/>
    </source>
</evidence>
<evidence type="ECO:0000256" key="7">
    <source>
        <dbReference type="ARBA" id="ARBA00024735"/>
    </source>
</evidence>
<dbReference type="Gene3D" id="1.10.10.10">
    <property type="entry name" value="Winged helix-like DNA-binding domain superfamily/Winged helix DNA-binding domain"/>
    <property type="match status" value="1"/>
</dbReference>
<dbReference type="InterPro" id="IPR001867">
    <property type="entry name" value="OmpR/PhoB-type_DNA-bd"/>
</dbReference>
<dbReference type="FunFam" id="1.10.10.10:FF:000018">
    <property type="entry name" value="DNA-binding response regulator ResD"/>
    <property type="match status" value="1"/>
</dbReference>
<dbReference type="InterPro" id="IPR036388">
    <property type="entry name" value="WH-like_DNA-bd_sf"/>
</dbReference>
<dbReference type="SMART" id="SM00862">
    <property type="entry name" value="Trans_reg_C"/>
    <property type="match status" value="1"/>
</dbReference>
<dbReference type="RefSeq" id="WP_184747904.1">
    <property type="nucleotide sequence ID" value="NZ_JACHGJ010000007.1"/>
</dbReference>
<evidence type="ECO:0000256" key="4">
    <source>
        <dbReference type="ARBA" id="ARBA00023015"/>
    </source>
</evidence>
<keyword evidence="13" id="KW-1185">Reference proteome</keyword>
<dbReference type="AlphaFoldDB" id="A0A841REN8"/>
<organism evidence="12 13">
    <name type="scientific">Spirochaeta isovalerica</name>
    <dbReference type="NCBI Taxonomy" id="150"/>
    <lineage>
        <taxon>Bacteria</taxon>
        <taxon>Pseudomonadati</taxon>
        <taxon>Spirochaetota</taxon>
        <taxon>Spirochaetia</taxon>
        <taxon>Spirochaetales</taxon>
        <taxon>Spirochaetaceae</taxon>
        <taxon>Spirochaeta</taxon>
    </lineage>
</organism>
<dbReference type="CDD" id="cd00383">
    <property type="entry name" value="trans_reg_C"/>
    <property type="match status" value="1"/>
</dbReference>
<accession>A0A841REN8</accession>
<dbReference type="InterPro" id="IPR001789">
    <property type="entry name" value="Sig_transdc_resp-reg_receiver"/>
</dbReference>
<dbReference type="Proteomes" id="UP000587760">
    <property type="component" value="Unassembled WGS sequence"/>
</dbReference>
<proteinExistence type="predicted"/>
<dbReference type="InterPro" id="IPR039420">
    <property type="entry name" value="WalR-like"/>
</dbReference>
<dbReference type="CDD" id="cd17574">
    <property type="entry name" value="REC_OmpR"/>
    <property type="match status" value="1"/>
</dbReference>
<dbReference type="PROSITE" id="PS50110">
    <property type="entry name" value="RESPONSE_REGULATORY"/>
    <property type="match status" value="1"/>
</dbReference>
<feature type="domain" description="Response regulatory" evidence="10">
    <location>
        <begin position="3"/>
        <end position="116"/>
    </location>
</feature>
<sequence length="234" mass="26670">MKKILVADDEEKIRKMICDYLEAVGYETVTAVDGIDAITRTVTENPDLIILDIMMPGLDGFDSTRRIREKTDVPIIMVTARAEEADKLMGLDVGADDYIVKPFSLKELAARIRAVLRRADKSQSAEEDEKTPSVITVKDIRLDSEKMSVYRDGERLDLTSVQFEIFKLLISHPGRVFTRMQLLNAFQEDAFEGYERTIDVHIKNIRKAVERTPSKPEYIETVWGTGYRFAEETG</sequence>
<comment type="function">
    <text evidence="7">This protein is a positive regulator for the phosphate regulon. Transcription of this operon is positively regulated by PhoB and PhoR when phosphate is limited.</text>
</comment>
<dbReference type="SMART" id="SM00448">
    <property type="entry name" value="REC"/>
    <property type="match status" value="1"/>
</dbReference>
<dbReference type="GO" id="GO:0005829">
    <property type="term" value="C:cytosol"/>
    <property type="evidence" value="ECO:0007669"/>
    <property type="project" value="TreeGrafter"/>
</dbReference>
<keyword evidence="2 8" id="KW-0597">Phosphoprotein</keyword>
<feature type="domain" description="OmpR/PhoB-type" evidence="11">
    <location>
        <begin position="132"/>
        <end position="231"/>
    </location>
</feature>
<dbReference type="InterPro" id="IPR016032">
    <property type="entry name" value="Sig_transdc_resp-reg_C-effctor"/>
</dbReference>
<evidence type="ECO:0000256" key="5">
    <source>
        <dbReference type="ARBA" id="ARBA00023125"/>
    </source>
</evidence>
<evidence type="ECO:0000259" key="10">
    <source>
        <dbReference type="PROSITE" id="PS50110"/>
    </source>
</evidence>
<dbReference type="GO" id="GO:0000976">
    <property type="term" value="F:transcription cis-regulatory region binding"/>
    <property type="evidence" value="ECO:0007669"/>
    <property type="project" value="TreeGrafter"/>
</dbReference>
<dbReference type="PANTHER" id="PTHR48111:SF40">
    <property type="entry name" value="PHOSPHATE REGULON TRANSCRIPTIONAL REGULATORY PROTEIN PHOB"/>
    <property type="match status" value="1"/>
</dbReference>
<dbReference type="SUPFAM" id="SSF52172">
    <property type="entry name" value="CheY-like"/>
    <property type="match status" value="1"/>
</dbReference>